<dbReference type="RefSeq" id="WP_255321201.1">
    <property type="nucleotide sequence ID" value="NZ_BOPJ01000013.1"/>
</dbReference>
<comment type="caution">
    <text evidence="1">The sequence shown here is derived from an EMBL/GenBank/DDBJ whole genome shotgun (WGS) entry which is preliminary data.</text>
</comment>
<protein>
    <recommendedName>
        <fullName evidence="3">Lipocalin-like domain-containing protein</fullName>
    </recommendedName>
</protein>
<evidence type="ECO:0000313" key="2">
    <source>
        <dbReference type="Proteomes" id="UP001622370"/>
    </source>
</evidence>
<dbReference type="EMBL" id="JBJGWJ010000004">
    <property type="protein sequence ID" value="MFK8293595.1"/>
    <property type="molecule type" value="Genomic_DNA"/>
</dbReference>
<keyword evidence="2" id="KW-1185">Reference proteome</keyword>
<proteinExistence type="predicted"/>
<dbReference type="Proteomes" id="UP001622370">
    <property type="component" value="Unassembled WGS sequence"/>
</dbReference>
<name>A0ABW8QBU5_9FLAO</name>
<accession>A0ABW8QBU5</accession>
<reference evidence="1 2" key="1">
    <citation type="journal article" date="2016" name="Sci. Rep.">
        <title>Whole genome sequencing identifies a novel species of the genus Capnocytophaga isolated from dog and cat bite wounds in humans.</title>
        <authorList>
            <person name="Zangenah S."/>
            <person name="Abbasi N."/>
            <person name="Andersson A.F."/>
            <person name="Bergman P."/>
        </authorList>
    </citation>
    <scope>NUCLEOTIDE SEQUENCE [LARGE SCALE GENOMIC DNA]</scope>
    <source>
        <strain evidence="1 2">W5</strain>
    </source>
</reference>
<organism evidence="1 2">
    <name type="scientific">Capnocytophaga stomatis</name>
    <dbReference type="NCBI Taxonomy" id="1848904"/>
    <lineage>
        <taxon>Bacteria</taxon>
        <taxon>Pseudomonadati</taxon>
        <taxon>Bacteroidota</taxon>
        <taxon>Flavobacteriia</taxon>
        <taxon>Flavobacteriales</taxon>
        <taxon>Flavobacteriaceae</taxon>
        <taxon>Capnocytophaga</taxon>
    </lineage>
</organism>
<evidence type="ECO:0000313" key="1">
    <source>
        <dbReference type="EMBL" id="MFK8293595.1"/>
    </source>
</evidence>
<gene>
    <name evidence="1" type="ORF">ACI76L_07355</name>
</gene>
<sequence>MERTPYIGNEIRTDGYYYSNKYPNSESIGVALFYKNGFCIYLIGSFGTPQMIEEKVLLNQDFISKMYNEPHSLGVFRVTNKNNIEMETFMGRGFTNTYHTYGHIINDTTFIITKTKGIEREETDTNLKFKFKKFSPKPDSTCVHIK</sequence>
<evidence type="ECO:0008006" key="3">
    <source>
        <dbReference type="Google" id="ProtNLM"/>
    </source>
</evidence>